<evidence type="ECO:0000313" key="4">
    <source>
        <dbReference type="Proteomes" id="UP000426444"/>
    </source>
</evidence>
<dbReference type="GO" id="GO:0046872">
    <property type="term" value="F:metal ion binding"/>
    <property type="evidence" value="ECO:0007669"/>
    <property type="project" value="UniProtKB-KW"/>
</dbReference>
<gene>
    <name evidence="3" type="ORF">SYNTR_0387</name>
</gene>
<evidence type="ECO:0000256" key="1">
    <source>
        <dbReference type="PIRSR" id="PIRSR600715-1"/>
    </source>
</evidence>
<feature type="transmembrane region" description="Helical" evidence="2">
    <location>
        <begin position="170"/>
        <end position="200"/>
    </location>
</feature>
<keyword evidence="2" id="KW-0812">Transmembrane</keyword>
<dbReference type="GO" id="GO:0016020">
    <property type="term" value="C:membrane"/>
    <property type="evidence" value="ECO:0007669"/>
    <property type="project" value="UniProtKB-SubCell"/>
</dbReference>
<dbReference type="KEGG" id="salq:SYNTR_0387"/>
<sequence>MNFPLIVILAIVFGIVLEAVLLYFFINMLKDTGCVRKNYKGKDIPVSLGITFPIIFVLAFFIYALLNWYNDLYHLFIFAVMSICFLGFIDDMLGQRDTLGFKGHFGSLFRGKLTTGGLKALGGGMIALFTAWFISPTFIDLIINTIIIALFTNLLNLFDLRPGRAVKAFIFFFIIIALTTAGNIEWLIIAPLIGAVLMYFNTDLKAHAMMGDSGSNVLGFSLGFIVATGAILQVKIIFLVFLIAIHIYTEKYSLTKTIEKYSILRSIDNMGRG</sequence>
<feature type="transmembrane region" description="Helical" evidence="2">
    <location>
        <begin position="72"/>
        <end position="93"/>
    </location>
</feature>
<keyword evidence="2" id="KW-0472">Membrane</keyword>
<reference evidence="4" key="1">
    <citation type="journal article" date="2019" name="Microbiology">
        <title>Complete Genome Sequence of an Uncultured Bacterium of the Candidate Phylum Bipolaricaulota.</title>
        <authorList>
            <person name="Kadnikov V.V."/>
            <person name="Mardanov A.V."/>
            <person name="Beletsky A.V."/>
            <person name="Frank Y.A."/>
            <person name="Karnachuk O.V."/>
            <person name="Ravin N.V."/>
        </authorList>
    </citation>
    <scope>NUCLEOTIDE SEQUENCE [LARGE SCALE GENOMIC DNA]</scope>
</reference>
<evidence type="ECO:0000256" key="2">
    <source>
        <dbReference type="SAM" id="Phobius"/>
    </source>
</evidence>
<keyword evidence="2" id="KW-1133">Transmembrane helix</keyword>
<dbReference type="Proteomes" id="UP000426444">
    <property type="component" value="Chromosome"/>
</dbReference>
<dbReference type="EC" id="2.7.8.13" evidence="3"/>
<feature type="transmembrane region" description="Helical" evidence="2">
    <location>
        <begin position="141"/>
        <end position="158"/>
    </location>
</feature>
<keyword evidence="1" id="KW-0479">Metal-binding</keyword>
<proteinExistence type="predicted"/>
<organism evidence="3 4">
    <name type="scientific">Candidatus Syntrophocurvum alkaliphilum</name>
    <dbReference type="NCBI Taxonomy" id="2293317"/>
    <lineage>
        <taxon>Bacteria</taxon>
        <taxon>Bacillati</taxon>
        <taxon>Bacillota</taxon>
        <taxon>Clostridia</taxon>
        <taxon>Eubacteriales</taxon>
        <taxon>Syntrophomonadaceae</taxon>
        <taxon>Candidatus Syntrophocurvum</taxon>
    </lineage>
</organism>
<evidence type="ECO:0000313" key="3">
    <source>
        <dbReference type="EMBL" id="QGT98980.1"/>
    </source>
</evidence>
<feature type="binding site" evidence="1">
    <location>
        <position position="212"/>
    </location>
    <ligand>
        <name>Mg(2+)</name>
        <dbReference type="ChEBI" id="CHEBI:18420"/>
    </ligand>
</feature>
<dbReference type="GO" id="GO:0016780">
    <property type="term" value="F:phosphotransferase activity, for other substituted phosphate groups"/>
    <property type="evidence" value="ECO:0007669"/>
    <property type="project" value="InterPro"/>
</dbReference>
<feature type="binding site" evidence="1">
    <location>
        <position position="156"/>
    </location>
    <ligand>
        <name>Mg(2+)</name>
        <dbReference type="ChEBI" id="CHEBI:18420"/>
    </ligand>
</feature>
<keyword evidence="4" id="KW-1185">Reference proteome</keyword>
<feature type="transmembrane region" description="Helical" evidence="2">
    <location>
        <begin position="113"/>
        <end position="135"/>
    </location>
</feature>
<name>A0A6I6DCY4_9FIRM</name>
<feature type="transmembrane region" description="Helical" evidence="2">
    <location>
        <begin position="6"/>
        <end position="26"/>
    </location>
</feature>
<protein>
    <submittedName>
        <fullName evidence="3">Phospho-N-acetylmuramoyl-pentapeptide-transferase</fullName>
        <ecNumber evidence="3">2.7.8.13</ecNumber>
    </submittedName>
</protein>
<feature type="transmembrane region" description="Helical" evidence="2">
    <location>
        <begin position="220"/>
        <end position="248"/>
    </location>
</feature>
<keyword evidence="3" id="KW-0808">Transferase</keyword>
<feature type="transmembrane region" description="Helical" evidence="2">
    <location>
        <begin position="46"/>
        <end position="66"/>
    </location>
</feature>
<comment type="cofactor">
    <cofactor evidence="1">
        <name>Mg(2+)</name>
        <dbReference type="ChEBI" id="CHEBI:18420"/>
    </cofactor>
</comment>
<dbReference type="RefSeq" id="WP_243140218.1">
    <property type="nucleotide sequence ID" value="NZ_CP046457.1"/>
</dbReference>
<dbReference type="EMBL" id="CP046457">
    <property type="protein sequence ID" value="QGT98980.1"/>
    <property type="molecule type" value="Genomic_DNA"/>
</dbReference>
<dbReference type="AlphaFoldDB" id="A0A6I6DCY4"/>
<keyword evidence="1" id="KW-0460">Magnesium</keyword>
<accession>A0A6I6DCY4</accession>